<evidence type="ECO:0000256" key="7">
    <source>
        <dbReference type="ARBA" id="ARBA00023242"/>
    </source>
</evidence>
<comment type="subcellular location">
    <subcellularLocation>
        <location evidence="1">Nucleus</location>
    </subcellularLocation>
</comment>
<evidence type="ECO:0000256" key="5">
    <source>
        <dbReference type="ARBA" id="ARBA00022771"/>
    </source>
</evidence>
<dbReference type="Proteomes" id="UP000823046">
    <property type="component" value="Unassembled WGS sequence"/>
</dbReference>
<dbReference type="InterPro" id="IPR024598">
    <property type="entry name" value="SF3a60/Prp9_C"/>
</dbReference>
<dbReference type="EMBL" id="JADAQX010000134">
    <property type="protein sequence ID" value="KAF8821742.1"/>
    <property type="molecule type" value="Genomic_DNA"/>
</dbReference>
<dbReference type="InterPro" id="IPR021966">
    <property type="entry name" value="SF3a60_bindingd"/>
</dbReference>
<dbReference type="Pfam" id="PF16837">
    <property type="entry name" value="SF3A3"/>
    <property type="match status" value="1"/>
</dbReference>
<evidence type="ECO:0000256" key="3">
    <source>
        <dbReference type="ARBA" id="ARBA00022553"/>
    </source>
</evidence>
<name>A0ABQ7JCJ6_9APIC</name>
<evidence type="ECO:0000313" key="11">
    <source>
        <dbReference type="Proteomes" id="UP000823046"/>
    </source>
</evidence>
<dbReference type="PANTHER" id="PTHR12786:SF2">
    <property type="entry name" value="SPLICING FACTOR 3A SUBUNIT 3"/>
    <property type="match status" value="1"/>
</dbReference>
<dbReference type="PANTHER" id="PTHR12786">
    <property type="entry name" value="SPLICING FACTOR SF3A-RELATED"/>
    <property type="match status" value="1"/>
</dbReference>
<sequence length="531" mass="63594">MATSVIEQLRADQEEVENLSKCIVKLVEEREKKPKHRLTYDNAAKERLLLMQEKAQHCLELYKDADNVKSEEISFLAGQNHDRTGKKMIDVWTNFYDRLKNIKDYYRKFENVNTIPEIRDAQVLMDEAMKNNDLELLFSSEEHLGKFLDMNEFYLQFINIPKLQSYKHNQHRLSEFTRLRKHHPTKEPKQLEELMEPFEEVDYITYLKTFERFHEIPRYCKYRDESYELYLQAVADYLEDYFVRQNPLANHEQLTLKFQEEFEKRWESKHIMEWETLSYQLPLFVLPTDKLFASQGPYNSHLTGKKYQKMLLQFQEKSLEEQAAATTLSMKYDKSIAKLEAFIQRYKDLLSETFERTIEHLQKKQSRSDRELIDQEEESEGEEIDPMKLAGEIQNEDSEDEDDEKPVYNPLNLPLGWDGKPIPFWLYKLHGLGTEFKCEICGNYSYWGRRAFERHFQEWRHAFGMRSLKIPNTVHFKEITRIEDAITLYEKLKKQADFNAFMSEHEIECEDSQGNVMSARAYDDLRRQGLL</sequence>
<dbReference type="PROSITE" id="PS50171">
    <property type="entry name" value="ZF_MATRIN"/>
    <property type="match status" value="1"/>
</dbReference>
<feature type="domain" description="Matrin-type" evidence="9">
    <location>
        <begin position="436"/>
        <end position="467"/>
    </location>
</feature>
<evidence type="ECO:0000256" key="8">
    <source>
        <dbReference type="SAM" id="MobiDB-lite"/>
    </source>
</evidence>
<protein>
    <submittedName>
        <fullName evidence="10">Splicesome-associated protein</fullName>
    </submittedName>
</protein>
<accession>A0ABQ7JCJ6</accession>
<proteinExistence type="inferred from homology"/>
<evidence type="ECO:0000256" key="6">
    <source>
        <dbReference type="ARBA" id="ARBA00022833"/>
    </source>
</evidence>
<dbReference type="Pfam" id="PF11931">
    <property type="entry name" value="SF3a60_Prp9_C"/>
    <property type="match status" value="1"/>
</dbReference>
<comment type="caution">
    <text evidence="10">The sequence shown here is derived from an EMBL/GenBank/DDBJ whole genome shotgun (WGS) entry which is preliminary data.</text>
</comment>
<keyword evidence="4" id="KW-0479">Metal-binding</keyword>
<feature type="region of interest" description="Disordered" evidence="8">
    <location>
        <begin position="365"/>
        <end position="389"/>
    </location>
</feature>
<evidence type="ECO:0000256" key="1">
    <source>
        <dbReference type="ARBA" id="ARBA00004123"/>
    </source>
</evidence>
<dbReference type="InterPro" id="IPR031774">
    <property type="entry name" value="SF3A3_dom"/>
</dbReference>
<keyword evidence="5" id="KW-0863">Zinc-finger</keyword>
<evidence type="ECO:0000259" key="9">
    <source>
        <dbReference type="PROSITE" id="PS50171"/>
    </source>
</evidence>
<comment type="similarity">
    <text evidence="2">Belongs to the SF3A3 family.</text>
</comment>
<evidence type="ECO:0000256" key="4">
    <source>
        <dbReference type="ARBA" id="ARBA00022723"/>
    </source>
</evidence>
<reference evidence="10 11" key="1">
    <citation type="journal article" date="2020" name="bioRxiv">
        <title>Metabolic contributions of an alphaproteobacterial endosymbiont in the apicomplexan Cardiosporidium cionae.</title>
        <authorList>
            <person name="Hunter E.S."/>
            <person name="Paight C.J."/>
            <person name="Lane C.E."/>
        </authorList>
    </citation>
    <scope>NUCLEOTIDE SEQUENCE [LARGE SCALE GENOMIC DNA]</scope>
    <source>
        <strain evidence="10">ESH_2018</strain>
    </source>
</reference>
<feature type="compositionally biased region" description="Acidic residues" evidence="8">
    <location>
        <begin position="374"/>
        <end position="384"/>
    </location>
</feature>
<dbReference type="Pfam" id="PF12108">
    <property type="entry name" value="SF3a60_bindingd"/>
    <property type="match status" value="1"/>
</dbReference>
<organism evidence="10 11">
    <name type="scientific">Cardiosporidium cionae</name>
    <dbReference type="NCBI Taxonomy" id="476202"/>
    <lineage>
        <taxon>Eukaryota</taxon>
        <taxon>Sar</taxon>
        <taxon>Alveolata</taxon>
        <taxon>Apicomplexa</taxon>
        <taxon>Aconoidasida</taxon>
        <taxon>Nephromycida</taxon>
        <taxon>Cardiosporidium</taxon>
    </lineage>
</organism>
<evidence type="ECO:0000256" key="2">
    <source>
        <dbReference type="ARBA" id="ARBA00008776"/>
    </source>
</evidence>
<dbReference type="InterPro" id="IPR051421">
    <property type="entry name" value="RNA_Proc_DNA_Dmg_Regulator"/>
</dbReference>
<gene>
    <name evidence="10" type="ORF">IE077_001641</name>
</gene>
<keyword evidence="7" id="KW-0539">Nucleus</keyword>
<keyword evidence="3" id="KW-0597">Phosphoprotein</keyword>
<keyword evidence="11" id="KW-1185">Reference proteome</keyword>
<evidence type="ECO:0000313" key="10">
    <source>
        <dbReference type="EMBL" id="KAF8821742.1"/>
    </source>
</evidence>
<keyword evidence="6" id="KW-0862">Zinc</keyword>
<dbReference type="InterPro" id="IPR000690">
    <property type="entry name" value="Matrin/U1-C_Znf_C2H2"/>
</dbReference>